<feature type="domain" description="HTH gntR-type" evidence="4">
    <location>
        <begin position="8"/>
        <end position="76"/>
    </location>
</feature>
<dbReference type="GO" id="GO:0003700">
    <property type="term" value="F:DNA-binding transcription factor activity"/>
    <property type="evidence" value="ECO:0007669"/>
    <property type="project" value="InterPro"/>
</dbReference>
<dbReference type="PROSITE" id="PS50949">
    <property type="entry name" value="HTH_GNTR"/>
    <property type="match status" value="1"/>
</dbReference>
<gene>
    <name evidence="5" type="ORF">SAMN02745226_00089</name>
</gene>
<dbReference type="InterPro" id="IPR000524">
    <property type="entry name" value="Tscrpt_reg_HTH_GntR"/>
</dbReference>
<name>A0A1M7RS68_FERGO</name>
<dbReference type="OrthoDB" id="9799482at2"/>
<dbReference type="InterPro" id="IPR036388">
    <property type="entry name" value="WH-like_DNA-bd_sf"/>
</dbReference>
<dbReference type="InterPro" id="IPR011711">
    <property type="entry name" value="GntR_C"/>
</dbReference>
<keyword evidence="6" id="KW-1185">Reference proteome</keyword>
<dbReference type="Gene3D" id="1.20.120.530">
    <property type="entry name" value="GntR ligand-binding domain-like"/>
    <property type="match status" value="1"/>
</dbReference>
<dbReference type="Gene3D" id="1.10.10.10">
    <property type="entry name" value="Winged helix-like DNA-binding domain superfamily/Winged helix DNA-binding domain"/>
    <property type="match status" value="1"/>
</dbReference>
<evidence type="ECO:0000256" key="3">
    <source>
        <dbReference type="ARBA" id="ARBA00023163"/>
    </source>
</evidence>
<dbReference type="PANTHER" id="PTHR43537">
    <property type="entry name" value="TRANSCRIPTIONAL REGULATOR, GNTR FAMILY"/>
    <property type="match status" value="1"/>
</dbReference>
<evidence type="ECO:0000313" key="6">
    <source>
        <dbReference type="Proteomes" id="UP000184207"/>
    </source>
</evidence>
<organism evidence="5 6">
    <name type="scientific">Fervidobacterium gondwanense DSM 13020</name>
    <dbReference type="NCBI Taxonomy" id="1121883"/>
    <lineage>
        <taxon>Bacteria</taxon>
        <taxon>Thermotogati</taxon>
        <taxon>Thermotogota</taxon>
        <taxon>Thermotogae</taxon>
        <taxon>Thermotogales</taxon>
        <taxon>Fervidobacteriaceae</taxon>
        <taxon>Fervidobacterium</taxon>
    </lineage>
</organism>
<keyword evidence="1" id="KW-0805">Transcription regulation</keyword>
<evidence type="ECO:0000256" key="1">
    <source>
        <dbReference type="ARBA" id="ARBA00023015"/>
    </source>
</evidence>
<dbReference type="GO" id="GO:0003677">
    <property type="term" value="F:DNA binding"/>
    <property type="evidence" value="ECO:0007669"/>
    <property type="project" value="UniProtKB-KW"/>
</dbReference>
<reference evidence="6" key="1">
    <citation type="submission" date="2016-12" db="EMBL/GenBank/DDBJ databases">
        <authorList>
            <person name="Varghese N."/>
            <person name="Submissions S."/>
        </authorList>
    </citation>
    <scope>NUCLEOTIDE SEQUENCE [LARGE SCALE GENOMIC DNA]</scope>
    <source>
        <strain evidence="6">DSM 13020</strain>
    </source>
</reference>
<dbReference type="RefSeq" id="WP_072757211.1">
    <property type="nucleotide sequence ID" value="NZ_FRDJ01000001.1"/>
</dbReference>
<dbReference type="InterPro" id="IPR008920">
    <property type="entry name" value="TF_FadR/GntR_C"/>
</dbReference>
<dbReference type="Pfam" id="PF07729">
    <property type="entry name" value="FCD"/>
    <property type="match status" value="1"/>
</dbReference>
<keyword evidence="2" id="KW-0238">DNA-binding</keyword>
<keyword evidence="5" id="KW-0670">Pyruvate</keyword>
<dbReference type="Proteomes" id="UP000184207">
    <property type="component" value="Unassembled WGS sequence"/>
</dbReference>
<dbReference type="SMART" id="SM00345">
    <property type="entry name" value="HTH_GNTR"/>
    <property type="match status" value="1"/>
</dbReference>
<dbReference type="STRING" id="1121883.SAMN02745226_00089"/>
<dbReference type="SMART" id="SM00895">
    <property type="entry name" value="FCD"/>
    <property type="match status" value="1"/>
</dbReference>
<dbReference type="SUPFAM" id="SSF46785">
    <property type="entry name" value="Winged helix' DNA-binding domain"/>
    <property type="match status" value="1"/>
</dbReference>
<keyword evidence="3" id="KW-0804">Transcription</keyword>
<dbReference type="Pfam" id="PF00392">
    <property type="entry name" value="GntR"/>
    <property type="match status" value="1"/>
</dbReference>
<protein>
    <submittedName>
        <fullName evidence="5">GntR family transcriptional regulator, transcriptional repressor for pyruvate dehydrogenase complex</fullName>
    </submittedName>
</protein>
<sequence>MFRELEKVQTSERIVEEIIRLLSDRKLKPGDPLPPERELAQELGVSRVALREAITSLALLGIVEKKWGKGNFISRQLNSSIVESFTKHLIISRQLEIFEIMEARLALESEIAAFAALRRTEDDIKAITSALQKYLNASRMSLKRVEYDKELHCAISKAAKNKMLESLQGAIMGKVFDVIKITTRVGIAYKDTEEEHERIVKTIVDGDPEEARNQMAKHIIRAIVRIFGSEKKLEDEVSERLKILEEKFNH</sequence>
<accession>A0A1M7RS68</accession>
<evidence type="ECO:0000256" key="2">
    <source>
        <dbReference type="ARBA" id="ARBA00023125"/>
    </source>
</evidence>
<dbReference type="EMBL" id="FRDJ01000001">
    <property type="protein sequence ID" value="SHN49051.1"/>
    <property type="molecule type" value="Genomic_DNA"/>
</dbReference>
<dbReference type="InterPro" id="IPR036390">
    <property type="entry name" value="WH_DNA-bd_sf"/>
</dbReference>
<evidence type="ECO:0000259" key="4">
    <source>
        <dbReference type="PROSITE" id="PS50949"/>
    </source>
</evidence>
<dbReference type="SUPFAM" id="SSF48008">
    <property type="entry name" value="GntR ligand-binding domain-like"/>
    <property type="match status" value="1"/>
</dbReference>
<proteinExistence type="predicted"/>
<dbReference type="PANTHER" id="PTHR43537:SF5">
    <property type="entry name" value="UXU OPERON TRANSCRIPTIONAL REGULATOR"/>
    <property type="match status" value="1"/>
</dbReference>
<evidence type="ECO:0000313" key="5">
    <source>
        <dbReference type="EMBL" id="SHN49051.1"/>
    </source>
</evidence>
<dbReference type="CDD" id="cd07377">
    <property type="entry name" value="WHTH_GntR"/>
    <property type="match status" value="1"/>
</dbReference>
<dbReference type="PRINTS" id="PR00035">
    <property type="entry name" value="HTHGNTR"/>
</dbReference>
<dbReference type="AlphaFoldDB" id="A0A1M7RS68"/>